<comment type="similarity">
    <text evidence="2 7">Belongs to the nonaspanin (TM9SF) (TC 9.A.2) family.</text>
</comment>
<dbReference type="GO" id="GO:0016020">
    <property type="term" value="C:membrane"/>
    <property type="evidence" value="ECO:0007669"/>
    <property type="project" value="UniProtKB-SubCell"/>
</dbReference>
<dbReference type="PANTHER" id="PTHR10766">
    <property type="entry name" value="TRANSMEMBRANE 9 SUPERFAMILY PROTEIN"/>
    <property type="match status" value="1"/>
</dbReference>
<feature type="signal peptide" evidence="7">
    <location>
        <begin position="1"/>
        <end position="24"/>
    </location>
</feature>
<organism evidence="8">
    <name type="scientific">Corethron hystrix</name>
    <dbReference type="NCBI Taxonomy" id="216773"/>
    <lineage>
        <taxon>Eukaryota</taxon>
        <taxon>Sar</taxon>
        <taxon>Stramenopiles</taxon>
        <taxon>Ochrophyta</taxon>
        <taxon>Bacillariophyta</taxon>
        <taxon>Coscinodiscophyceae</taxon>
        <taxon>Corethrophycidae</taxon>
        <taxon>Corethrales</taxon>
        <taxon>Corethraceae</taxon>
        <taxon>Corethron</taxon>
    </lineage>
</organism>
<accession>A0A7S1BNL7</accession>
<keyword evidence="5 7" id="KW-1133">Transmembrane helix</keyword>
<dbReference type="Pfam" id="PF02990">
    <property type="entry name" value="EMP70"/>
    <property type="match status" value="1"/>
</dbReference>
<dbReference type="PROSITE" id="PS51257">
    <property type="entry name" value="PROKAR_LIPOPROTEIN"/>
    <property type="match status" value="1"/>
</dbReference>
<dbReference type="PANTHER" id="PTHR10766:SF111">
    <property type="entry name" value="TRANSMEMBRANE 9 SUPERFAMILY MEMBER 2"/>
    <property type="match status" value="1"/>
</dbReference>
<sequence>MTKPVFPVVCAAALVSCLILDVDSFYLPGVTPTSFKKNDSIKVKVNSLTSTKTLFPIDYYKLPFCDAPTGHKLDHENLGEFLTGDRIESSPYELKMQVDLYCQIVCKVNLPTLDKLQDKDGKLKKSLRMNRVQKAIANNYHHNLIVDNLNAASKLDDNGKPKYWRGFPVGGIKDGEMYLNNHFNFFMKYHPVENENEKHRIVGFIVEPISIRHQVETDKNGKIVIRDPVTSCSGKKNVKHTSWEEVKLSKHGLQLAVGEVLFTYDVIWEKSDMVWASRWDIYLDMANLVPAKVHWFNILNSFFVVAILSFMLAAILVRSLKRDLLRYNRVPTSDEEKADELEEFGWKLVHADVFRPPSRSPMMFSVMVGSGIQLLFMAFLTIIFSMLGFLSPANRGSIIIGQLIFYALMGSVAGYTSARLYKSLKGKAWQTTTLLVAVGFPGISSFIFLLLDIQAAIYGSTDAVPFTTLLVLLVLWFGISTPLVFLGAYFGYKKDSIEFPVNTSNIPRQVPDQEWYTNLHVAMVSAGIVPFSACFVEFYFILSSVWMDQYYHVFTVLFLVYIILLILSMELAILFNYFQLCCEDYNWWWRSFCIGGSCSIYTFLYSCYYFKNLQVNTFATYVLYFGYTTLTTMAMFLMTGSISSLACLWFNISIFGSIKVD</sequence>
<feature type="transmembrane region" description="Helical" evidence="7">
    <location>
        <begin position="469"/>
        <end position="492"/>
    </location>
</feature>
<evidence type="ECO:0000256" key="1">
    <source>
        <dbReference type="ARBA" id="ARBA00004141"/>
    </source>
</evidence>
<evidence type="ECO:0000256" key="2">
    <source>
        <dbReference type="ARBA" id="ARBA00005227"/>
    </source>
</evidence>
<evidence type="ECO:0000256" key="6">
    <source>
        <dbReference type="ARBA" id="ARBA00023136"/>
    </source>
</evidence>
<proteinExistence type="inferred from homology"/>
<keyword evidence="6 7" id="KW-0472">Membrane</keyword>
<protein>
    <recommendedName>
        <fullName evidence="7">Transmembrane 9 superfamily member</fullName>
    </recommendedName>
</protein>
<feature type="transmembrane region" description="Helical" evidence="7">
    <location>
        <begin position="364"/>
        <end position="387"/>
    </location>
</feature>
<feature type="transmembrane region" description="Helical" evidence="7">
    <location>
        <begin position="433"/>
        <end position="457"/>
    </location>
</feature>
<feature type="transmembrane region" description="Helical" evidence="7">
    <location>
        <begin position="399"/>
        <end position="421"/>
    </location>
</feature>
<keyword evidence="3 7" id="KW-0812">Transmembrane</keyword>
<feature type="chain" id="PRO_5031592937" description="Transmembrane 9 superfamily member" evidence="7">
    <location>
        <begin position="25"/>
        <end position="661"/>
    </location>
</feature>
<feature type="transmembrane region" description="Helical" evidence="7">
    <location>
        <begin position="624"/>
        <end position="650"/>
    </location>
</feature>
<keyword evidence="4 7" id="KW-0732">Signal</keyword>
<gene>
    <name evidence="8" type="ORF">CHYS00102_LOCUS20537</name>
</gene>
<evidence type="ECO:0000256" key="3">
    <source>
        <dbReference type="ARBA" id="ARBA00022692"/>
    </source>
</evidence>
<dbReference type="GO" id="GO:0005737">
    <property type="term" value="C:cytoplasm"/>
    <property type="evidence" value="ECO:0007669"/>
    <property type="project" value="UniProtKB-ARBA"/>
</dbReference>
<comment type="subcellular location">
    <subcellularLocation>
        <location evidence="1">Membrane</location>
        <topology evidence="1">Multi-pass membrane protein</topology>
    </subcellularLocation>
</comment>
<evidence type="ECO:0000256" key="7">
    <source>
        <dbReference type="RuleBase" id="RU363079"/>
    </source>
</evidence>
<reference evidence="8" key="1">
    <citation type="submission" date="2021-01" db="EMBL/GenBank/DDBJ databases">
        <authorList>
            <person name="Corre E."/>
            <person name="Pelletier E."/>
            <person name="Niang G."/>
            <person name="Scheremetjew M."/>
            <person name="Finn R."/>
            <person name="Kale V."/>
            <person name="Holt S."/>
            <person name="Cochrane G."/>
            <person name="Meng A."/>
            <person name="Brown T."/>
            <person name="Cohen L."/>
        </authorList>
    </citation>
    <scope>NUCLEOTIDE SEQUENCE</scope>
    <source>
        <strain evidence="8">308</strain>
    </source>
</reference>
<dbReference type="EMBL" id="HBFR01028298">
    <property type="protein sequence ID" value="CAD8893328.1"/>
    <property type="molecule type" value="Transcribed_RNA"/>
</dbReference>
<evidence type="ECO:0000313" key="8">
    <source>
        <dbReference type="EMBL" id="CAD8893328.1"/>
    </source>
</evidence>
<dbReference type="GO" id="GO:0072657">
    <property type="term" value="P:protein localization to membrane"/>
    <property type="evidence" value="ECO:0007669"/>
    <property type="project" value="TreeGrafter"/>
</dbReference>
<feature type="transmembrane region" description="Helical" evidence="7">
    <location>
        <begin position="554"/>
        <end position="575"/>
    </location>
</feature>
<evidence type="ECO:0000256" key="5">
    <source>
        <dbReference type="ARBA" id="ARBA00022989"/>
    </source>
</evidence>
<dbReference type="InterPro" id="IPR004240">
    <property type="entry name" value="EMP70"/>
</dbReference>
<name>A0A7S1BNL7_9STRA</name>
<dbReference type="AlphaFoldDB" id="A0A7S1BNL7"/>
<feature type="transmembrane region" description="Helical" evidence="7">
    <location>
        <begin position="295"/>
        <end position="317"/>
    </location>
</feature>
<feature type="transmembrane region" description="Helical" evidence="7">
    <location>
        <begin position="587"/>
        <end position="604"/>
    </location>
</feature>
<feature type="transmembrane region" description="Helical" evidence="7">
    <location>
        <begin position="521"/>
        <end position="542"/>
    </location>
</feature>
<evidence type="ECO:0000256" key="4">
    <source>
        <dbReference type="ARBA" id="ARBA00022729"/>
    </source>
</evidence>